<evidence type="ECO:0000256" key="1">
    <source>
        <dbReference type="ARBA" id="ARBA00004651"/>
    </source>
</evidence>
<feature type="transmembrane region" description="Helical" evidence="8">
    <location>
        <begin position="178"/>
        <end position="202"/>
    </location>
</feature>
<comment type="caution">
    <text evidence="9">The sequence shown here is derived from an EMBL/GenBank/DDBJ whole genome shotgun (WGS) entry which is preliminary data.</text>
</comment>
<reference evidence="9 10" key="1">
    <citation type="submission" date="2017-07" db="EMBL/GenBank/DDBJ databases">
        <title>Draft Genome Sequences of Select Purple Nonsulfur Bacteria.</title>
        <authorList>
            <person name="Lasarre B."/>
            <person name="Mckinlay J.B."/>
        </authorList>
    </citation>
    <scope>NUCLEOTIDE SEQUENCE [LARGE SCALE GENOMIC DNA]</scope>
    <source>
        <strain evidence="9 10">DSM 5909</strain>
    </source>
</reference>
<evidence type="ECO:0000256" key="8">
    <source>
        <dbReference type="SAM" id="Phobius"/>
    </source>
</evidence>
<dbReference type="InterPro" id="IPR018383">
    <property type="entry name" value="UPF0324_pro"/>
</dbReference>
<feature type="transmembrane region" description="Helical" evidence="8">
    <location>
        <begin position="90"/>
        <end position="108"/>
    </location>
</feature>
<keyword evidence="4 8" id="KW-0812">Transmembrane</keyword>
<feature type="region of interest" description="Disordered" evidence="7">
    <location>
        <begin position="1"/>
        <end position="22"/>
    </location>
</feature>
<dbReference type="Proteomes" id="UP000249130">
    <property type="component" value="Unassembled WGS sequence"/>
</dbReference>
<proteinExistence type="inferred from homology"/>
<feature type="transmembrane region" description="Helical" evidence="8">
    <location>
        <begin position="343"/>
        <end position="361"/>
    </location>
</feature>
<keyword evidence="10" id="KW-1185">Reference proteome</keyword>
<evidence type="ECO:0000256" key="7">
    <source>
        <dbReference type="SAM" id="MobiDB-lite"/>
    </source>
</evidence>
<gene>
    <name evidence="9" type="ORF">CH341_23400</name>
</gene>
<dbReference type="PANTHER" id="PTHR30106">
    <property type="entry name" value="INNER MEMBRANE PROTEIN YEIH-RELATED"/>
    <property type="match status" value="1"/>
</dbReference>
<feature type="transmembrane region" description="Helical" evidence="8">
    <location>
        <begin position="274"/>
        <end position="292"/>
    </location>
</feature>
<evidence type="ECO:0000313" key="10">
    <source>
        <dbReference type="Proteomes" id="UP000249130"/>
    </source>
</evidence>
<feature type="transmembrane region" description="Helical" evidence="8">
    <location>
        <begin position="304"/>
        <end position="323"/>
    </location>
</feature>
<dbReference type="OrthoDB" id="5393513at2"/>
<evidence type="ECO:0000313" key="9">
    <source>
        <dbReference type="EMBL" id="RAI40614.1"/>
    </source>
</evidence>
<organism evidence="9 10">
    <name type="scientific">Rhodoplanes roseus</name>
    <dbReference type="NCBI Taxonomy" id="29409"/>
    <lineage>
        <taxon>Bacteria</taxon>
        <taxon>Pseudomonadati</taxon>
        <taxon>Pseudomonadota</taxon>
        <taxon>Alphaproteobacteria</taxon>
        <taxon>Hyphomicrobiales</taxon>
        <taxon>Nitrobacteraceae</taxon>
        <taxon>Rhodoplanes</taxon>
    </lineage>
</organism>
<evidence type="ECO:0000256" key="2">
    <source>
        <dbReference type="ARBA" id="ARBA00007977"/>
    </source>
</evidence>
<dbReference type="GO" id="GO:0005886">
    <property type="term" value="C:plasma membrane"/>
    <property type="evidence" value="ECO:0007669"/>
    <property type="project" value="UniProtKB-SubCell"/>
</dbReference>
<keyword evidence="6 8" id="KW-0472">Membrane</keyword>
<evidence type="ECO:0000256" key="5">
    <source>
        <dbReference type="ARBA" id="ARBA00022989"/>
    </source>
</evidence>
<feature type="transmembrane region" description="Helical" evidence="8">
    <location>
        <begin position="66"/>
        <end position="84"/>
    </location>
</feature>
<feature type="transmembrane region" description="Helical" evidence="8">
    <location>
        <begin position="143"/>
        <end position="166"/>
    </location>
</feature>
<dbReference type="EMBL" id="NPEX01000225">
    <property type="protein sequence ID" value="RAI40614.1"/>
    <property type="molecule type" value="Genomic_DNA"/>
</dbReference>
<name>A0A327KRQ5_9BRAD</name>
<evidence type="ECO:0008006" key="11">
    <source>
        <dbReference type="Google" id="ProtNLM"/>
    </source>
</evidence>
<feature type="transmembrane region" description="Helical" evidence="8">
    <location>
        <begin position="368"/>
        <end position="390"/>
    </location>
</feature>
<keyword evidence="5 8" id="KW-1133">Transmembrane helix</keyword>
<sequence length="391" mass="39600">MRPRRRLGRDAGPEPPCPHDLLPRHWPPGVIRARAARPHGCAVTAQSTEQGAAAAAIALGRRAAPGLVLSAVVAIAAVALAPLVARVAPIPAMVLALLIGIAANRVAARPVFQPGLVLAVKTILRWAVALLGLRIALGDILALGVSSAALVVVAMIATVIAGFVCARAFGMAPGFGALVGAGTAVCGASATLATATVVPPYPGREADIAFVVVAVNALSTLAMVLYPPLAAWLGFDAHATGILLGGTIHDVAQVVGAGYAVSEPVGNTAVIVKLFRVFLLLPMILAIGWWLVKATPGTARAPVPVFALVFLALCVVNTIVPGVDALAPIYAVAKDLLVSLTNAMLLLAIAALGLGTSLAAMRMLGWRHLVTVCVTTVVILAVVTAGLVAIG</sequence>
<comment type="similarity">
    <text evidence="2">Belongs to the UPF0324 family.</text>
</comment>
<feature type="transmembrane region" description="Helical" evidence="8">
    <location>
        <begin position="115"/>
        <end position="137"/>
    </location>
</feature>
<keyword evidence="3" id="KW-1003">Cell membrane</keyword>
<dbReference type="AlphaFoldDB" id="A0A327KRQ5"/>
<feature type="transmembrane region" description="Helical" evidence="8">
    <location>
        <begin position="208"/>
        <end position="229"/>
    </location>
</feature>
<evidence type="ECO:0000256" key="6">
    <source>
        <dbReference type="ARBA" id="ARBA00023136"/>
    </source>
</evidence>
<evidence type="ECO:0000256" key="4">
    <source>
        <dbReference type="ARBA" id="ARBA00022692"/>
    </source>
</evidence>
<evidence type="ECO:0000256" key="3">
    <source>
        <dbReference type="ARBA" id="ARBA00022475"/>
    </source>
</evidence>
<dbReference type="Pfam" id="PF03601">
    <property type="entry name" value="Cons_hypoth698"/>
    <property type="match status" value="1"/>
</dbReference>
<accession>A0A327KRQ5</accession>
<comment type="subcellular location">
    <subcellularLocation>
        <location evidence="1">Cell membrane</location>
        <topology evidence="1">Multi-pass membrane protein</topology>
    </subcellularLocation>
</comment>
<protein>
    <recommendedName>
        <fullName evidence="11">Sulfate exporter family transporter</fullName>
    </recommendedName>
</protein>
<dbReference type="PANTHER" id="PTHR30106:SF2">
    <property type="entry name" value="UPF0324 INNER MEMBRANE PROTEIN YEIH"/>
    <property type="match status" value="1"/>
</dbReference>